<dbReference type="Proteomes" id="UP000887566">
    <property type="component" value="Unplaced"/>
</dbReference>
<reference evidence="2" key="1">
    <citation type="submission" date="2022-11" db="UniProtKB">
        <authorList>
            <consortium name="WormBaseParasite"/>
        </authorList>
    </citation>
    <scope>IDENTIFICATION</scope>
</reference>
<sequence length="475" mass="54315">MSSSDRTLVKPPPQAVLTNATKILAALNTSVNDQALNEQISRYVLQLSVSVFCLDTLSQPNTTEQIIERAQNEYLALVRNGIDHLTGQGAFDRFVSENGDPREIHGNDRLIETIRHINDWNEFFTSVANTNTTVRLTQEGLNLNEQIDIHPQAFSEIGGVLDRDRRTNLLDITAKYNDGKREDQYLKAIKPFRQEERFIFRLNREEDITRAASDFNVDDIRSKEIGGIKIFENMSTTQTDRLGRVLTAQRSSPRYGDMILAAVFIAGKRKCKRVEDFCSYFELIAIEIQGKKKAVKKEILDNLTKDSGFFRDFTTQLNADLEEAERLSLSAPFRFPNSLSAVYHFRKHGNEMGAKQNMRRYLIDVPSELFSNDDYKISARITQDGRLTRLVYANEDYKHIGFLIQKNDGSGQEMASIYPYPEYFGTPEQWEQRIKNAKLTLLYQKLQGSSNQIMEQSCSLSSGSPERCQRQSVLV</sequence>
<organism evidence="1 2">
    <name type="scientific">Plectus sambesii</name>
    <dbReference type="NCBI Taxonomy" id="2011161"/>
    <lineage>
        <taxon>Eukaryota</taxon>
        <taxon>Metazoa</taxon>
        <taxon>Ecdysozoa</taxon>
        <taxon>Nematoda</taxon>
        <taxon>Chromadorea</taxon>
        <taxon>Plectida</taxon>
        <taxon>Plectina</taxon>
        <taxon>Plectoidea</taxon>
        <taxon>Plectidae</taxon>
        <taxon>Plectus</taxon>
    </lineage>
</organism>
<name>A0A914V2N3_9BILA</name>
<evidence type="ECO:0000313" key="2">
    <source>
        <dbReference type="WBParaSite" id="PSAMB.scaffold147size72779.g2621.t1"/>
    </source>
</evidence>
<proteinExistence type="predicted"/>
<accession>A0A914V2N3</accession>
<evidence type="ECO:0000313" key="1">
    <source>
        <dbReference type="Proteomes" id="UP000887566"/>
    </source>
</evidence>
<keyword evidence="1" id="KW-1185">Reference proteome</keyword>
<protein>
    <submittedName>
        <fullName evidence="2">Uncharacterized protein</fullName>
    </submittedName>
</protein>
<dbReference type="WBParaSite" id="PSAMB.scaffold147size72779.g2621.t1">
    <property type="protein sequence ID" value="PSAMB.scaffold147size72779.g2621.t1"/>
    <property type="gene ID" value="PSAMB.scaffold147size72779.g2621"/>
</dbReference>
<dbReference type="AlphaFoldDB" id="A0A914V2N3"/>